<evidence type="ECO:0000313" key="3">
    <source>
        <dbReference type="Proteomes" id="UP001214441"/>
    </source>
</evidence>
<protein>
    <submittedName>
        <fullName evidence="2">Lasso peptide biosynthesis PqqD family chaperone</fullName>
    </submittedName>
</protein>
<feature type="region of interest" description="Disordered" evidence="1">
    <location>
        <begin position="1"/>
        <end position="24"/>
    </location>
</feature>
<gene>
    <name evidence="2" type="ORF">NMN56_034305</name>
</gene>
<reference evidence="2 3" key="1">
    <citation type="submission" date="2023-05" db="EMBL/GenBank/DDBJ databases">
        <title>Streptantibioticus silvisoli sp. nov., acidotolerant actinomycetes 1 from pine litter.</title>
        <authorList>
            <person name="Swiecimska M."/>
            <person name="Golinska P."/>
            <person name="Sangal V."/>
            <person name="Wachnowicz B."/>
            <person name="Goodfellow M."/>
        </authorList>
    </citation>
    <scope>NUCLEOTIDE SEQUENCE [LARGE SCALE GENOMIC DNA]</scope>
    <source>
        <strain evidence="2 3">DSM 42109</strain>
    </source>
</reference>
<dbReference type="NCBIfam" id="NF033530">
    <property type="entry name" value="lasso_PqqD_Strm"/>
    <property type="match status" value="1"/>
</dbReference>
<evidence type="ECO:0000313" key="2">
    <source>
        <dbReference type="EMBL" id="MDJ1136927.1"/>
    </source>
</evidence>
<dbReference type="Gene3D" id="1.10.10.1150">
    <property type="entry name" value="Coenzyme PQQ synthesis protein D (PqqD)"/>
    <property type="match status" value="1"/>
</dbReference>
<comment type="caution">
    <text evidence="2">The sequence shown here is derived from an EMBL/GenBank/DDBJ whole genome shotgun (WGS) entry which is preliminary data.</text>
</comment>
<dbReference type="EMBL" id="JANCPR020000048">
    <property type="protein sequence ID" value="MDJ1136927.1"/>
    <property type="molecule type" value="Genomic_DNA"/>
</dbReference>
<dbReference type="Proteomes" id="UP001214441">
    <property type="component" value="Unassembled WGS sequence"/>
</dbReference>
<proteinExistence type="predicted"/>
<dbReference type="Pfam" id="PF05402">
    <property type="entry name" value="PqqD"/>
    <property type="match status" value="1"/>
</dbReference>
<sequence>MLTLRSGVSRADTDDGTALLDEDSGHYWHLNPTAALVLRTLLEGGTRQLAARRLSETYEVDDDTAHQDVQELVDALTSAGLVER</sequence>
<dbReference type="InterPro" id="IPR008792">
    <property type="entry name" value="PQQD"/>
</dbReference>
<dbReference type="RefSeq" id="WP_274047444.1">
    <property type="nucleotide sequence ID" value="NZ_JANCPR020000048.1"/>
</dbReference>
<organism evidence="2 3">
    <name type="scientific">Streptomyces iconiensis</name>
    <dbReference type="NCBI Taxonomy" id="1384038"/>
    <lineage>
        <taxon>Bacteria</taxon>
        <taxon>Bacillati</taxon>
        <taxon>Actinomycetota</taxon>
        <taxon>Actinomycetes</taxon>
        <taxon>Kitasatosporales</taxon>
        <taxon>Streptomycetaceae</taxon>
        <taxon>Streptomyces</taxon>
    </lineage>
</organism>
<keyword evidence="3" id="KW-1185">Reference proteome</keyword>
<accession>A0ABT7A6G3</accession>
<dbReference type="InterPro" id="IPR041881">
    <property type="entry name" value="PqqD_sf"/>
</dbReference>
<evidence type="ECO:0000256" key="1">
    <source>
        <dbReference type="SAM" id="MobiDB-lite"/>
    </source>
</evidence>
<name>A0ABT7A6G3_9ACTN</name>